<comment type="caution">
    <text evidence="3">The sequence shown here is derived from an EMBL/GenBank/DDBJ whole genome shotgun (WGS) entry which is preliminary data.</text>
</comment>
<accession>A0ABT3SWT6</accession>
<evidence type="ECO:0000313" key="4">
    <source>
        <dbReference type="Proteomes" id="UP001143307"/>
    </source>
</evidence>
<name>A0ABT3SWT6_9GAMM</name>
<organism evidence="3 4">
    <name type="scientific">Candidatus Seongchinamella marina</name>
    <dbReference type="NCBI Taxonomy" id="2518990"/>
    <lineage>
        <taxon>Bacteria</taxon>
        <taxon>Pseudomonadati</taxon>
        <taxon>Pseudomonadota</taxon>
        <taxon>Gammaproteobacteria</taxon>
        <taxon>Cellvibrionales</taxon>
        <taxon>Halieaceae</taxon>
        <taxon>Seongchinamella</taxon>
    </lineage>
</organism>
<dbReference type="Proteomes" id="UP001143307">
    <property type="component" value="Unassembled WGS sequence"/>
</dbReference>
<proteinExistence type="predicted"/>
<keyword evidence="2" id="KW-0732">Signal</keyword>
<feature type="signal peptide" evidence="2">
    <location>
        <begin position="1"/>
        <end position="24"/>
    </location>
</feature>
<gene>
    <name evidence="3" type="ORF">EYC87_12835</name>
</gene>
<keyword evidence="4" id="KW-1185">Reference proteome</keyword>
<feature type="repeat" description="TPR" evidence="1">
    <location>
        <begin position="85"/>
        <end position="118"/>
    </location>
</feature>
<reference evidence="3" key="1">
    <citation type="submission" date="2019-02" db="EMBL/GenBank/DDBJ databases">
        <authorList>
            <person name="Li S.-H."/>
        </authorList>
    </citation>
    <scope>NUCLEOTIDE SEQUENCE</scope>
    <source>
        <strain evidence="3">IMCC8485</strain>
    </source>
</reference>
<dbReference type="PROSITE" id="PS50005">
    <property type="entry name" value="TPR"/>
    <property type="match status" value="1"/>
</dbReference>
<dbReference type="InterPro" id="IPR019734">
    <property type="entry name" value="TPR_rpt"/>
</dbReference>
<sequence length="430" mass="48825">MSINLNSWPLRWTLFVTLCLQSFAGLCAPTFYGEDFIRFGASWEEGGERWQELAGATPGPAEAKPYMKQLEALELRDGPYADGLAEPLAALGRYYRRQGGYQEAVNLYRRAMHVVRINDGLYSERQIPLLRELLVSYREAGDLKSLDQRYDYFFRLYGGGQPPFTELRLRAAREYFRWQREALRRDVGKNSRRLLDLINANEELLLGLQQDVEVDYLWRREMAFSQLKNLYLLLQRHSPLLQESQVLTTSQYMGAKPAVAELEEQRMNSLLRSAPAKGADLLKQLMSAARMRGPAEHASVELALGDWYLWCGSKQRSSEAYAAVVAELQGAGESGLLEQWLGTPVELPDNGVFWVPQLIGVDEGPVVRASYDVSSRGRLSQLQTTLISGSEDTSLNSFRRKLSAVLFRPRWVNGEPEAVTGLQRDYQILN</sequence>
<dbReference type="EMBL" id="SHNP01000004">
    <property type="protein sequence ID" value="MCX2974471.1"/>
    <property type="molecule type" value="Genomic_DNA"/>
</dbReference>
<protein>
    <submittedName>
        <fullName evidence="3">Tetratricopeptide repeat protein</fullName>
    </submittedName>
</protein>
<evidence type="ECO:0000256" key="2">
    <source>
        <dbReference type="SAM" id="SignalP"/>
    </source>
</evidence>
<keyword evidence="1" id="KW-0802">TPR repeat</keyword>
<evidence type="ECO:0000313" key="3">
    <source>
        <dbReference type="EMBL" id="MCX2974471.1"/>
    </source>
</evidence>
<evidence type="ECO:0000256" key="1">
    <source>
        <dbReference type="PROSITE-ProRule" id="PRU00339"/>
    </source>
</evidence>
<feature type="chain" id="PRO_5045685919" evidence="2">
    <location>
        <begin position="25"/>
        <end position="430"/>
    </location>
</feature>
<dbReference type="RefSeq" id="WP_279253237.1">
    <property type="nucleotide sequence ID" value="NZ_SHNP01000004.1"/>
</dbReference>